<accession>A0AAD6VDL6</accession>
<reference evidence="1" key="1">
    <citation type="submission" date="2023-03" db="EMBL/GenBank/DDBJ databases">
        <title>Massive genome expansion in bonnet fungi (Mycena s.s.) driven by repeated elements and novel gene families across ecological guilds.</title>
        <authorList>
            <consortium name="Lawrence Berkeley National Laboratory"/>
            <person name="Harder C.B."/>
            <person name="Miyauchi S."/>
            <person name="Viragh M."/>
            <person name="Kuo A."/>
            <person name="Thoen E."/>
            <person name="Andreopoulos B."/>
            <person name="Lu D."/>
            <person name="Skrede I."/>
            <person name="Drula E."/>
            <person name="Henrissat B."/>
            <person name="Morin E."/>
            <person name="Kohler A."/>
            <person name="Barry K."/>
            <person name="LaButti K."/>
            <person name="Morin E."/>
            <person name="Salamov A."/>
            <person name="Lipzen A."/>
            <person name="Mereny Z."/>
            <person name="Hegedus B."/>
            <person name="Baldrian P."/>
            <person name="Stursova M."/>
            <person name="Weitz H."/>
            <person name="Taylor A."/>
            <person name="Grigoriev I.V."/>
            <person name="Nagy L.G."/>
            <person name="Martin F."/>
            <person name="Kauserud H."/>
        </authorList>
    </citation>
    <scope>NUCLEOTIDE SEQUENCE</scope>
    <source>
        <strain evidence="1">9144</strain>
    </source>
</reference>
<comment type="caution">
    <text evidence="1">The sequence shown here is derived from an EMBL/GenBank/DDBJ whole genome shotgun (WGS) entry which is preliminary data.</text>
</comment>
<dbReference type="EMBL" id="JARJCW010000030">
    <property type="protein sequence ID" value="KAJ7209741.1"/>
    <property type="molecule type" value="Genomic_DNA"/>
</dbReference>
<evidence type="ECO:0000313" key="1">
    <source>
        <dbReference type="EMBL" id="KAJ7209741.1"/>
    </source>
</evidence>
<organism evidence="1 2">
    <name type="scientific">Mycena pura</name>
    <dbReference type="NCBI Taxonomy" id="153505"/>
    <lineage>
        <taxon>Eukaryota</taxon>
        <taxon>Fungi</taxon>
        <taxon>Dikarya</taxon>
        <taxon>Basidiomycota</taxon>
        <taxon>Agaricomycotina</taxon>
        <taxon>Agaricomycetes</taxon>
        <taxon>Agaricomycetidae</taxon>
        <taxon>Agaricales</taxon>
        <taxon>Marasmiineae</taxon>
        <taxon>Mycenaceae</taxon>
        <taxon>Mycena</taxon>
    </lineage>
</organism>
<protein>
    <submittedName>
        <fullName evidence="1">Uncharacterized protein</fullName>
    </submittedName>
</protein>
<dbReference type="AlphaFoldDB" id="A0AAD6VDL6"/>
<evidence type="ECO:0000313" key="2">
    <source>
        <dbReference type="Proteomes" id="UP001219525"/>
    </source>
</evidence>
<sequence>MSLCPRLSEEKIRTLGRQEYPSALAKKEGSDKLYKRLLAKFVPQKRGQSYPEPKFKDSETLKSVPPPSIYFEPNSTILKSPATSHSVFGISTSSLAVEPPSVSQASISIEHSVDSAVPQLPFSTSHPSLVPLLSAGVASTAPDAQPAHYPPPELSPTPDPNYPVKAVHPSYPMQPFPCPTMDHLLDYQSQLVELNDTMLEVPQALSTMECMLPVVQGAAQDATHALKHVVLQRYYLEHNVLSQMKSMQSLWDGTNVMPAGAKRDRWSAFLDDVDREYDRLEQIEAVGIYRS</sequence>
<keyword evidence="2" id="KW-1185">Reference proteome</keyword>
<dbReference type="Proteomes" id="UP001219525">
    <property type="component" value="Unassembled WGS sequence"/>
</dbReference>
<proteinExistence type="predicted"/>
<gene>
    <name evidence="1" type="ORF">GGX14DRAFT_631878</name>
</gene>
<name>A0AAD6VDL6_9AGAR</name>